<dbReference type="AlphaFoldDB" id="A0A2A6FP89"/>
<dbReference type="Gene3D" id="3.40.190.10">
    <property type="entry name" value="Periplasmic binding protein-like II"/>
    <property type="match status" value="2"/>
</dbReference>
<evidence type="ECO:0000313" key="1">
    <source>
        <dbReference type="EMBL" id="PDQ34488.1"/>
    </source>
</evidence>
<dbReference type="EMBL" id="NAEP01000052">
    <property type="protein sequence ID" value="PDQ34488.1"/>
    <property type="molecule type" value="Genomic_DNA"/>
</dbReference>
<evidence type="ECO:0000313" key="2">
    <source>
        <dbReference type="Proteomes" id="UP000219994"/>
    </source>
</evidence>
<dbReference type="Proteomes" id="UP000219994">
    <property type="component" value="Unassembled WGS sequence"/>
</dbReference>
<dbReference type="PANTHER" id="PTHR43649">
    <property type="entry name" value="ARABINOSE-BINDING PROTEIN-RELATED"/>
    <property type="match status" value="1"/>
</dbReference>
<evidence type="ECO:0008006" key="3">
    <source>
        <dbReference type="Google" id="ProtNLM"/>
    </source>
</evidence>
<dbReference type="PANTHER" id="PTHR43649:SF12">
    <property type="entry name" value="DIACETYLCHITOBIOSE BINDING PROTEIN DASA"/>
    <property type="match status" value="1"/>
</dbReference>
<comment type="caution">
    <text evidence="1">The sequence shown here is derived from an EMBL/GenBank/DDBJ whole genome shotgun (WGS) entry which is preliminary data.</text>
</comment>
<reference evidence="2" key="1">
    <citation type="submission" date="2017-03" db="EMBL/GenBank/DDBJ databases">
        <authorList>
            <person name="Lund M.B."/>
        </authorList>
    </citation>
    <scope>NUCLEOTIDE SEQUENCE [LARGE SCALE GENOMIC DNA]</scope>
</reference>
<name>A0A2A6FP89_9MICO</name>
<gene>
    <name evidence="1" type="ORF">B5766_11215</name>
</gene>
<organism evidence="1 2">
    <name type="scientific">Candidatus Lumbricidiphila eiseniae</name>
    <dbReference type="NCBI Taxonomy" id="1969409"/>
    <lineage>
        <taxon>Bacteria</taxon>
        <taxon>Bacillati</taxon>
        <taxon>Actinomycetota</taxon>
        <taxon>Actinomycetes</taxon>
        <taxon>Micrococcales</taxon>
        <taxon>Microbacteriaceae</taxon>
        <taxon>Candidatus Lumbricidiphila</taxon>
    </lineage>
</organism>
<accession>A0A2A6FP89</accession>
<dbReference type="InterPro" id="IPR050490">
    <property type="entry name" value="Bact_solute-bd_prot1"/>
</dbReference>
<proteinExistence type="predicted"/>
<protein>
    <recommendedName>
        <fullName evidence="3">Sugar ABC transporter substrate-binding protein</fullName>
    </recommendedName>
</protein>
<dbReference type="SUPFAM" id="SSF53850">
    <property type="entry name" value="Periplasmic binding protein-like II"/>
    <property type="match status" value="1"/>
</dbReference>
<sequence length="585" mass="63681">MRSAIFIQNGRSRAAARDLPFCQLAVVVFDGYTSAVKNPIPAYSQWFPPQRSGDFLFSVKPVKFEIKEFNVVGRTRSLLTVGQVGTFGFDSLKYWEKQSLRRKQTSFLPEVTIDFSCAYTPRTSSAPGHNRYNEVTEDTVMKTPKPSIVTAAILAVTALALSGCAGVAAPAKSGGSGDTVTFRSWSPIEQTTKQMIDVFMADNPGSKIDATIFNYPQYLVDLQTRASSNTFPDIVGLQPGALTQQYRSNLMPLQDCAAKTWGSDWKSKFYPIGIEQAQAGNPEGDDNFYALPILVQTVNLWANTDLFKNANRQIPTTWSELASTVHAMKGKGYAPFMLPAKDNWVRNVVFLQIANNIDPGLVYRAENGEAKWTDPQIVKAFDYWGKLFTDGIAQDGAIGLDSYPTAANQFEAGNAAMIPLGAWWIQQSDPTKDQSAIPALSKGMAGYQPFLFPTIPGGASEPQYVGGIDVSLGISKNSKNPDLACKVLTDWIAGKGGQKLVDTMNDVPAVKGLTPSKFTSDKQKDIWNTLVDKWLPRVKYSRYFDSPKIDQAVGDALSAVATGSQTSGQAASSVQSVQDRVLAGG</sequence>